<evidence type="ECO:0000313" key="1">
    <source>
        <dbReference type="EnsemblPlants" id="cds.evm.model.05.174"/>
    </source>
</evidence>
<organism evidence="1 2">
    <name type="scientific">Cannabis sativa</name>
    <name type="common">Hemp</name>
    <name type="synonym">Marijuana</name>
    <dbReference type="NCBI Taxonomy" id="3483"/>
    <lineage>
        <taxon>Eukaryota</taxon>
        <taxon>Viridiplantae</taxon>
        <taxon>Streptophyta</taxon>
        <taxon>Embryophyta</taxon>
        <taxon>Tracheophyta</taxon>
        <taxon>Spermatophyta</taxon>
        <taxon>Magnoliopsida</taxon>
        <taxon>eudicotyledons</taxon>
        <taxon>Gunneridae</taxon>
        <taxon>Pentapetalae</taxon>
        <taxon>rosids</taxon>
        <taxon>fabids</taxon>
        <taxon>Rosales</taxon>
        <taxon>Cannabaceae</taxon>
        <taxon>Cannabis</taxon>
    </lineage>
</organism>
<dbReference type="AlphaFoldDB" id="A0A803PMK3"/>
<reference evidence="1" key="2">
    <citation type="submission" date="2021-03" db="UniProtKB">
        <authorList>
            <consortium name="EnsemblPlants"/>
        </authorList>
    </citation>
    <scope>IDENTIFICATION</scope>
</reference>
<protein>
    <submittedName>
        <fullName evidence="1">Uncharacterized protein</fullName>
    </submittedName>
</protein>
<keyword evidence="2" id="KW-1185">Reference proteome</keyword>
<dbReference type="EMBL" id="UZAU01000409">
    <property type="status" value="NOT_ANNOTATED_CDS"/>
    <property type="molecule type" value="Genomic_DNA"/>
</dbReference>
<sequence length="102" mass="11256">MSKTYFSLLHSRPELHQIIFQSLLIFKNGIFIGSNGSEYKVVLRGQDVAFALQVACAGGGFGPRTFVWCQMVPDYRHVVLVAGEWTPIAGCRRVVAACGPRL</sequence>
<accession>A0A803PMK3</accession>
<reference evidence="1" key="1">
    <citation type="submission" date="2018-11" db="EMBL/GenBank/DDBJ databases">
        <authorList>
            <person name="Grassa J C."/>
        </authorList>
    </citation>
    <scope>NUCLEOTIDE SEQUENCE [LARGE SCALE GENOMIC DNA]</scope>
</reference>
<name>A0A803PMK3_CANSA</name>
<proteinExistence type="predicted"/>
<evidence type="ECO:0000313" key="2">
    <source>
        <dbReference type="Proteomes" id="UP000596661"/>
    </source>
</evidence>
<dbReference type="Gramene" id="evm.model.05.174">
    <property type="protein sequence ID" value="cds.evm.model.05.174"/>
    <property type="gene ID" value="evm.TU.05.174"/>
</dbReference>
<dbReference type="Proteomes" id="UP000596661">
    <property type="component" value="Chromosome 5"/>
</dbReference>
<dbReference type="EnsemblPlants" id="evm.model.05.174">
    <property type="protein sequence ID" value="cds.evm.model.05.174"/>
    <property type="gene ID" value="evm.TU.05.174"/>
</dbReference>